<feature type="region of interest" description="Disordered" evidence="1">
    <location>
        <begin position="171"/>
        <end position="191"/>
    </location>
</feature>
<protein>
    <submittedName>
        <fullName evidence="4">Bacterial membrane flanked domain protein</fullName>
    </submittedName>
</protein>
<keyword evidence="2" id="KW-1133">Transmembrane helix</keyword>
<evidence type="ECO:0000313" key="5">
    <source>
        <dbReference type="Proteomes" id="UP000318538"/>
    </source>
</evidence>
<dbReference type="Pfam" id="PF03703">
    <property type="entry name" value="bPH_2"/>
    <property type="match status" value="1"/>
</dbReference>
<gene>
    <name evidence="4" type="ORF">K227x_12180</name>
</gene>
<feature type="domain" description="YdbS-like PH" evidence="3">
    <location>
        <begin position="81"/>
        <end position="150"/>
    </location>
</feature>
<evidence type="ECO:0000256" key="2">
    <source>
        <dbReference type="SAM" id="Phobius"/>
    </source>
</evidence>
<keyword evidence="2" id="KW-0812">Transmembrane</keyword>
<name>A0A517N6R1_9BACT</name>
<reference evidence="4 5" key="1">
    <citation type="submission" date="2019-02" db="EMBL/GenBank/DDBJ databases">
        <title>Deep-cultivation of Planctomycetes and their phenomic and genomic characterization uncovers novel biology.</title>
        <authorList>
            <person name="Wiegand S."/>
            <person name="Jogler M."/>
            <person name="Boedeker C."/>
            <person name="Pinto D."/>
            <person name="Vollmers J."/>
            <person name="Rivas-Marin E."/>
            <person name="Kohn T."/>
            <person name="Peeters S.H."/>
            <person name="Heuer A."/>
            <person name="Rast P."/>
            <person name="Oberbeckmann S."/>
            <person name="Bunk B."/>
            <person name="Jeske O."/>
            <person name="Meyerdierks A."/>
            <person name="Storesund J.E."/>
            <person name="Kallscheuer N."/>
            <person name="Luecker S."/>
            <person name="Lage O.M."/>
            <person name="Pohl T."/>
            <person name="Merkel B.J."/>
            <person name="Hornburger P."/>
            <person name="Mueller R.-W."/>
            <person name="Bruemmer F."/>
            <person name="Labrenz M."/>
            <person name="Spormann A.M."/>
            <person name="Op den Camp H."/>
            <person name="Overmann J."/>
            <person name="Amann R."/>
            <person name="Jetten M.S.M."/>
            <person name="Mascher T."/>
            <person name="Medema M.H."/>
            <person name="Devos D.P."/>
            <person name="Kaster A.-K."/>
            <person name="Ovreas L."/>
            <person name="Rohde M."/>
            <person name="Galperin M.Y."/>
            <person name="Jogler C."/>
        </authorList>
    </citation>
    <scope>NUCLEOTIDE SEQUENCE [LARGE SCALE GENOMIC DNA]</scope>
    <source>
        <strain evidence="4 5">K22_7</strain>
    </source>
</reference>
<sequence>MDNFPLADEQFHPLAPNHLKMDRLLGGIAALIACLVLLSTFGLWLAIQDHWDLIQAIAAFAVVLIAAVTVWAGWIYPALAYRHASWRVNDEGLEIRRGVWWRHWIIVPRSRIQHSDIEQGPLQRRYDLATLVIHTAGTQNASVKLDGITNQSASWLRDNLVSDRLATPSNSGIADAGTSASVQPPIDGELR</sequence>
<dbReference type="PANTHER" id="PTHR34473">
    <property type="entry name" value="UPF0699 TRANSMEMBRANE PROTEIN YDBS"/>
    <property type="match status" value="1"/>
</dbReference>
<feature type="transmembrane region" description="Helical" evidence="2">
    <location>
        <begin position="53"/>
        <end position="76"/>
    </location>
</feature>
<feature type="transmembrane region" description="Helical" evidence="2">
    <location>
        <begin position="24"/>
        <end position="47"/>
    </location>
</feature>
<dbReference type="KEGG" id="rlc:K227x_12180"/>
<proteinExistence type="predicted"/>
<dbReference type="PANTHER" id="PTHR34473:SF2">
    <property type="entry name" value="UPF0699 TRANSMEMBRANE PROTEIN YDBT"/>
    <property type="match status" value="1"/>
</dbReference>
<feature type="compositionally biased region" description="Polar residues" evidence="1">
    <location>
        <begin position="171"/>
        <end position="182"/>
    </location>
</feature>
<evidence type="ECO:0000259" key="3">
    <source>
        <dbReference type="Pfam" id="PF03703"/>
    </source>
</evidence>
<keyword evidence="2" id="KW-0472">Membrane</keyword>
<dbReference type="RefSeq" id="WP_246146570.1">
    <property type="nucleotide sequence ID" value="NZ_CP036525.1"/>
</dbReference>
<dbReference type="Proteomes" id="UP000318538">
    <property type="component" value="Chromosome"/>
</dbReference>
<keyword evidence="5" id="KW-1185">Reference proteome</keyword>
<evidence type="ECO:0000313" key="4">
    <source>
        <dbReference type="EMBL" id="QDT02839.1"/>
    </source>
</evidence>
<organism evidence="4 5">
    <name type="scientific">Rubripirellula lacrimiformis</name>
    <dbReference type="NCBI Taxonomy" id="1930273"/>
    <lineage>
        <taxon>Bacteria</taxon>
        <taxon>Pseudomonadati</taxon>
        <taxon>Planctomycetota</taxon>
        <taxon>Planctomycetia</taxon>
        <taxon>Pirellulales</taxon>
        <taxon>Pirellulaceae</taxon>
        <taxon>Rubripirellula</taxon>
    </lineage>
</organism>
<accession>A0A517N6R1</accession>
<dbReference type="InterPro" id="IPR005182">
    <property type="entry name" value="YdbS-like_PH"/>
</dbReference>
<evidence type="ECO:0000256" key="1">
    <source>
        <dbReference type="SAM" id="MobiDB-lite"/>
    </source>
</evidence>
<dbReference type="EMBL" id="CP036525">
    <property type="protein sequence ID" value="QDT02839.1"/>
    <property type="molecule type" value="Genomic_DNA"/>
</dbReference>
<dbReference type="AlphaFoldDB" id="A0A517N6R1"/>